<feature type="transmembrane region" description="Helical" evidence="6">
    <location>
        <begin position="20"/>
        <end position="39"/>
    </location>
</feature>
<comment type="caution">
    <text evidence="8">The sequence shown here is derived from an EMBL/GenBank/DDBJ whole genome shotgun (WGS) entry which is preliminary data.</text>
</comment>
<dbReference type="Proteomes" id="UP001648503">
    <property type="component" value="Unassembled WGS sequence"/>
</dbReference>
<keyword evidence="2 6" id="KW-0812">Transmembrane</keyword>
<keyword evidence="5 6" id="KW-0472">Membrane</keyword>
<dbReference type="InterPro" id="IPR007667">
    <property type="entry name" value="Hypoxia_induced_domain"/>
</dbReference>
<evidence type="ECO:0000256" key="2">
    <source>
        <dbReference type="ARBA" id="ARBA00022692"/>
    </source>
</evidence>
<evidence type="ECO:0000256" key="3">
    <source>
        <dbReference type="ARBA" id="ARBA00022989"/>
    </source>
</evidence>
<evidence type="ECO:0000313" key="8">
    <source>
        <dbReference type="EMBL" id="KAH6600145.1"/>
    </source>
</evidence>
<gene>
    <name evidence="8" type="ORF">BASA50_002537</name>
</gene>
<keyword evidence="4" id="KW-0496">Mitochondrion</keyword>
<evidence type="ECO:0000259" key="7">
    <source>
        <dbReference type="PROSITE" id="PS51503"/>
    </source>
</evidence>
<dbReference type="Gene3D" id="6.10.140.1320">
    <property type="match status" value="1"/>
</dbReference>
<dbReference type="PANTHER" id="PTHR12297">
    <property type="entry name" value="HYPOXIA-INDUCBILE GENE 1 HIG1 -RELATED"/>
    <property type="match status" value="1"/>
</dbReference>
<protein>
    <recommendedName>
        <fullName evidence="7">HIG1 domain-containing protein</fullName>
    </recommendedName>
</protein>
<evidence type="ECO:0000256" key="5">
    <source>
        <dbReference type="ARBA" id="ARBA00023136"/>
    </source>
</evidence>
<dbReference type="InterPro" id="IPR050355">
    <property type="entry name" value="RCF1"/>
</dbReference>
<dbReference type="PANTHER" id="PTHR12297:SF3">
    <property type="entry name" value="HIG1 DOMAIN FAMILY MEMBER 1A"/>
    <property type="match status" value="1"/>
</dbReference>
<name>A0ABQ8FL39_9FUNG</name>
<dbReference type="EMBL" id="JAFCIX010000047">
    <property type="protein sequence ID" value="KAH6600145.1"/>
    <property type="molecule type" value="Genomic_DNA"/>
</dbReference>
<evidence type="ECO:0000256" key="4">
    <source>
        <dbReference type="ARBA" id="ARBA00023128"/>
    </source>
</evidence>
<accession>A0ABQ8FL39</accession>
<keyword evidence="3 6" id="KW-1133">Transmembrane helix</keyword>
<feature type="domain" description="HIG1" evidence="7">
    <location>
        <begin position="1"/>
        <end position="82"/>
    </location>
</feature>
<evidence type="ECO:0000256" key="6">
    <source>
        <dbReference type="SAM" id="Phobius"/>
    </source>
</evidence>
<evidence type="ECO:0000256" key="1">
    <source>
        <dbReference type="ARBA" id="ARBA00004325"/>
    </source>
</evidence>
<feature type="transmembrane region" description="Helical" evidence="6">
    <location>
        <begin position="51"/>
        <end position="70"/>
    </location>
</feature>
<dbReference type="PROSITE" id="PS51503">
    <property type="entry name" value="HIG1"/>
    <property type="match status" value="1"/>
</dbReference>
<comment type="subcellular location">
    <subcellularLocation>
        <location evidence="1">Mitochondrion membrane</location>
    </subcellularLocation>
</comment>
<keyword evidence="9" id="KW-1185">Reference proteome</keyword>
<dbReference type="Pfam" id="PF04588">
    <property type="entry name" value="HIG_1_N"/>
    <property type="match status" value="1"/>
</dbReference>
<sequence>MQAETLWQRTKRKVSENPFVLPAVGLTCFAMYRMVESMFRRDVVAFQKAQRFRIGAQGLAIFVVFSGVWYQQYKHQKTMEIEAAPLEDPLTPTAAGPPPKP</sequence>
<reference evidence="8 9" key="1">
    <citation type="submission" date="2021-02" db="EMBL/GenBank/DDBJ databases">
        <title>Variation within the Batrachochytrium salamandrivorans European outbreak.</title>
        <authorList>
            <person name="Kelly M."/>
            <person name="Pasmans F."/>
            <person name="Shea T.P."/>
            <person name="Munoz J.F."/>
            <person name="Carranza S."/>
            <person name="Cuomo C.A."/>
            <person name="Martel A."/>
        </authorList>
    </citation>
    <scope>NUCLEOTIDE SEQUENCE [LARGE SCALE GENOMIC DNA]</scope>
    <source>
        <strain evidence="8 9">AMFP18/2</strain>
    </source>
</reference>
<organism evidence="8 9">
    <name type="scientific">Batrachochytrium salamandrivorans</name>
    <dbReference type="NCBI Taxonomy" id="1357716"/>
    <lineage>
        <taxon>Eukaryota</taxon>
        <taxon>Fungi</taxon>
        <taxon>Fungi incertae sedis</taxon>
        <taxon>Chytridiomycota</taxon>
        <taxon>Chytridiomycota incertae sedis</taxon>
        <taxon>Chytridiomycetes</taxon>
        <taxon>Rhizophydiales</taxon>
        <taxon>Rhizophydiales incertae sedis</taxon>
        <taxon>Batrachochytrium</taxon>
    </lineage>
</organism>
<proteinExistence type="predicted"/>
<evidence type="ECO:0000313" key="9">
    <source>
        <dbReference type="Proteomes" id="UP001648503"/>
    </source>
</evidence>